<feature type="transmembrane region" description="Helical" evidence="10">
    <location>
        <begin position="667"/>
        <end position="693"/>
    </location>
</feature>
<keyword evidence="2" id="KW-0813">Transport</keyword>
<comment type="caution">
    <text evidence="12">The sequence shown here is derived from an EMBL/GenBank/DDBJ whole genome shotgun (WGS) entry which is preliminary data.</text>
</comment>
<dbReference type="PANTHER" id="PTHR10110">
    <property type="entry name" value="SODIUM/HYDROGEN EXCHANGER"/>
    <property type="match status" value="1"/>
</dbReference>
<evidence type="ECO:0000256" key="7">
    <source>
        <dbReference type="ARBA" id="ARBA00023136"/>
    </source>
</evidence>
<name>A0A8J2WIV3_9CRUS</name>
<dbReference type="PANTHER" id="PTHR10110:SF98">
    <property type="entry name" value="SODIUM_HYDROGEN EXCHANGER"/>
    <property type="match status" value="1"/>
</dbReference>
<evidence type="ECO:0000313" key="12">
    <source>
        <dbReference type="EMBL" id="CAH0108540.1"/>
    </source>
</evidence>
<organism evidence="12 13">
    <name type="scientific">Daphnia galeata</name>
    <dbReference type="NCBI Taxonomy" id="27404"/>
    <lineage>
        <taxon>Eukaryota</taxon>
        <taxon>Metazoa</taxon>
        <taxon>Ecdysozoa</taxon>
        <taxon>Arthropoda</taxon>
        <taxon>Crustacea</taxon>
        <taxon>Branchiopoda</taxon>
        <taxon>Diplostraca</taxon>
        <taxon>Cladocera</taxon>
        <taxon>Anomopoda</taxon>
        <taxon>Daphniidae</taxon>
        <taxon>Daphnia</taxon>
    </lineage>
</organism>
<evidence type="ECO:0000256" key="1">
    <source>
        <dbReference type="ARBA" id="ARBA00004141"/>
    </source>
</evidence>
<dbReference type="GO" id="GO:0051453">
    <property type="term" value="P:regulation of intracellular pH"/>
    <property type="evidence" value="ECO:0007669"/>
    <property type="project" value="TreeGrafter"/>
</dbReference>
<evidence type="ECO:0000256" key="10">
    <source>
        <dbReference type="SAM" id="Phobius"/>
    </source>
</evidence>
<feature type="compositionally biased region" description="Low complexity" evidence="9">
    <location>
        <begin position="254"/>
        <end position="269"/>
    </location>
</feature>
<dbReference type="GO" id="GO:0098719">
    <property type="term" value="P:sodium ion import across plasma membrane"/>
    <property type="evidence" value="ECO:0007669"/>
    <property type="project" value="TreeGrafter"/>
</dbReference>
<evidence type="ECO:0000256" key="2">
    <source>
        <dbReference type="ARBA" id="ARBA00022448"/>
    </source>
</evidence>
<feature type="region of interest" description="Disordered" evidence="9">
    <location>
        <begin position="89"/>
        <end position="148"/>
    </location>
</feature>
<keyword evidence="3 10" id="KW-0812">Transmembrane</keyword>
<evidence type="ECO:0000256" key="5">
    <source>
        <dbReference type="ARBA" id="ARBA00023053"/>
    </source>
</evidence>
<evidence type="ECO:0000313" key="13">
    <source>
        <dbReference type="Proteomes" id="UP000789390"/>
    </source>
</evidence>
<feature type="region of interest" description="Disordered" evidence="9">
    <location>
        <begin position="458"/>
        <end position="485"/>
    </location>
</feature>
<dbReference type="InterPro" id="IPR006153">
    <property type="entry name" value="Cation/H_exchanger_TM"/>
</dbReference>
<keyword evidence="8" id="KW-0739">Sodium transport</keyword>
<reference evidence="12" key="1">
    <citation type="submission" date="2021-11" db="EMBL/GenBank/DDBJ databases">
        <authorList>
            <person name="Schell T."/>
        </authorList>
    </citation>
    <scope>NUCLEOTIDE SEQUENCE</scope>
    <source>
        <strain evidence="12">M5</strain>
    </source>
</reference>
<dbReference type="Gene3D" id="6.10.140.1330">
    <property type="match status" value="1"/>
</dbReference>
<feature type="transmembrane region" description="Helical" evidence="10">
    <location>
        <begin position="759"/>
        <end position="777"/>
    </location>
</feature>
<accession>A0A8J2WIV3</accession>
<feature type="compositionally biased region" description="Polar residues" evidence="9">
    <location>
        <begin position="458"/>
        <end position="477"/>
    </location>
</feature>
<proteinExistence type="predicted"/>
<evidence type="ECO:0000256" key="6">
    <source>
        <dbReference type="ARBA" id="ARBA00023065"/>
    </source>
</evidence>
<keyword evidence="5" id="KW-0915">Sodium</keyword>
<feature type="compositionally biased region" description="Polar residues" evidence="9">
    <location>
        <begin position="123"/>
        <end position="139"/>
    </location>
</feature>
<sequence length="1080" mass="119759">MAPQSVASSVTSRDEEGGSYYMDMQYPRNVPREAHRAHHLRGRPSPASSSLLASSFTRFYLRDTTRRSVPRISPGKALANQDARVRTYSVGSQVTPGNSKLSASSNESSSSVSSSRYELEPATNANHHSTTHGHQQQPDESQRKKSLSVSYLGTSTPVGSVANTPYAGSNPTGTFFRTLLSQQQTDVQRENNLMEIEFARALSGLNVSSDSFLGIDQSRSLNHAPSPVSPDVDLSSALLFHQRSQSMRSHSIGHSRSSLHSPLTPSSPSADFSMIHPQFSPPSPSVALTSKPGSSQPISISLQRQTYTPRGSPHTGISALNLSRMATDTDEYVLHHTRYSASPSRVLADLCLCPLYHLYRSFVIWQWNVICNATPTNSIPSKQRANSLEKIVCVLEKAIIGPKRHSIRVINPNDLGVRGTLIHRYQPSSASRVIIVGSKLASLFPLLTDIPAGKVMSFSTKESQNGKNTKSLPGQQATTSTSRTSSSSLKIAQILLPSTQPSDVIFKEHPVSETKESNDQLSATTTIDHQHFDSFTNSQTEKNQNDQHVSGISTYSSYSFDPTVSTIRHHIPIAEPNFPRVAVPFAIGMWVLDVFIVKTVVNGWPKLLAWFPETCCLVVVGGILYATKTAVLSPLSSTIFFCMLPPIILDVGYFMPNRLFVDHFGTIILFAVAGTIFNAIWIVCGPAVCLYGFEISLLETFIFSSLIPAVDPVTVLAVLEKILVDKVLYIIVFGESLMNDAVSMPVKLKRRMFCRIRRFIVFALGGTAFGIVWGFLAGFTTKFTHRVPVIEPVVVVMFCGFTMKNYVAENVSPSPASLTTINKGLKAIIAIALNRSESIIFLFLGITTANDHHEWNTAFIHLTIFFCSLYRAIVIKNYGFSGLLGAIIAFALVLLIDPSRIPRQPPFVTATITVVFFTVFFQGITIRSLVKFLKVKQEEHQEKTMNERLHERVPQRFRLLRTNEGPYINFATSKMEEKEIYTIAGVLDVLGQCNSIKIRNKFKQWDFSYIRSCLIRGKKHREPKITETYWSLTFFEALESTRHNPKNLTRLRSYSLSYSNPSCNSNGSGKIVVAIQRAQF</sequence>
<comment type="subcellular location">
    <subcellularLocation>
        <location evidence="1">Membrane</location>
        <topology evidence="1">Multi-pass membrane protein</topology>
    </subcellularLocation>
</comment>
<feature type="transmembrane region" description="Helical" evidence="10">
    <location>
        <begin position="581"/>
        <end position="601"/>
    </location>
</feature>
<dbReference type="InterPro" id="IPR004709">
    <property type="entry name" value="NaH_exchanger"/>
</dbReference>
<dbReference type="InterPro" id="IPR018422">
    <property type="entry name" value="Cation/H_exchanger_CPA1"/>
</dbReference>
<dbReference type="Proteomes" id="UP000789390">
    <property type="component" value="Unassembled WGS sequence"/>
</dbReference>
<evidence type="ECO:0000256" key="8">
    <source>
        <dbReference type="ARBA" id="ARBA00023201"/>
    </source>
</evidence>
<feature type="compositionally biased region" description="Polar residues" evidence="9">
    <location>
        <begin position="89"/>
        <end position="98"/>
    </location>
</feature>
<keyword evidence="4 10" id="KW-1133">Transmembrane helix</keyword>
<keyword evidence="7 10" id="KW-0472">Membrane</keyword>
<dbReference type="GO" id="GO:0015385">
    <property type="term" value="F:sodium:proton antiporter activity"/>
    <property type="evidence" value="ECO:0007669"/>
    <property type="project" value="InterPro"/>
</dbReference>
<dbReference type="Pfam" id="PF00999">
    <property type="entry name" value="Na_H_Exchanger"/>
    <property type="match status" value="1"/>
</dbReference>
<evidence type="ECO:0000256" key="9">
    <source>
        <dbReference type="SAM" id="MobiDB-lite"/>
    </source>
</evidence>
<feature type="compositionally biased region" description="Low complexity" evidence="9">
    <location>
        <begin position="99"/>
        <end position="115"/>
    </location>
</feature>
<dbReference type="AlphaFoldDB" id="A0A8J2WIV3"/>
<keyword evidence="6" id="KW-0406">Ion transport</keyword>
<feature type="transmembrane region" description="Helical" evidence="10">
    <location>
        <begin position="638"/>
        <end position="655"/>
    </location>
</feature>
<dbReference type="PRINTS" id="PR01084">
    <property type="entry name" value="NAHEXCHNGR"/>
</dbReference>
<gene>
    <name evidence="12" type="ORF">DGAL_LOCUS11933</name>
</gene>
<dbReference type="EMBL" id="CAKKLH010000285">
    <property type="protein sequence ID" value="CAH0108540.1"/>
    <property type="molecule type" value="Genomic_DNA"/>
</dbReference>
<feature type="transmembrane region" description="Helical" evidence="10">
    <location>
        <begin position="855"/>
        <end position="873"/>
    </location>
</feature>
<feature type="region of interest" description="Disordered" evidence="9">
    <location>
        <begin position="1"/>
        <end position="49"/>
    </location>
</feature>
<feature type="region of interest" description="Disordered" evidence="9">
    <location>
        <begin position="245"/>
        <end position="296"/>
    </location>
</feature>
<feature type="transmembrane region" description="Helical" evidence="10">
    <location>
        <begin position="878"/>
        <end position="896"/>
    </location>
</feature>
<dbReference type="GO" id="GO:0015386">
    <property type="term" value="F:potassium:proton antiporter activity"/>
    <property type="evidence" value="ECO:0007669"/>
    <property type="project" value="TreeGrafter"/>
</dbReference>
<keyword evidence="13" id="KW-1185">Reference proteome</keyword>
<evidence type="ECO:0000259" key="11">
    <source>
        <dbReference type="Pfam" id="PF00999"/>
    </source>
</evidence>
<feature type="compositionally biased region" description="Polar residues" evidence="9">
    <location>
        <begin position="1"/>
        <end position="11"/>
    </location>
</feature>
<feature type="transmembrane region" description="Helical" evidence="10">
    <location>
        <begin position="908"/>
        <end position="930"/>
    </location>
</feature>
<feature type="domain" description="Cation/H+ exchanger transmembrane" evidence="11">
    <location>
        <begin position="611"/>
        <end position="799"/>
    </location>
</feature>
<evidence type="ECO:0000256" key="4">
    <source>
        <dbReference type="ARBA" id="ARBA00022989"/>
    </source>
</evidence>
<feature type="transmembrane region" description="Helical" evidence="10">
    <location>
        <begin position="608"/>
        <end position="626"/>
    </location>
</feature>
<evidence type="ECO:0000256" key="3">
    <source>
        <dbReference type="ARBA" id="ARBA00022692"/>
    </source>
</evidence>
<dbReference type="GO" id="GO:0005886">
    <property type="term" value="C:plasma membrane"/>
    <property type="evidence" value="ECO:0007669"/>
    <property type="project" value="TreeGrafter"/>
</dbReference>
<feature type="compositionally biased region" description="Polar residues" evidence="9">
    <location>
        <begin position="286"/>
        <end position="296"/>
    </location>
</feature>
<protein>
    <recommendedName>
        <fullName evidence="11">Cation/H+ exchanger transmembrane domain-containing protein</fullName>
    </recommendedName>
</protein>
<dbReference type="OrthoDB" id="196264at2759"/>